<evidence type="ECO:0000313" key="3">
    <source>
        <dbReference type="Proteomes" id="UP000278006"/>
    </source>
</evidence>
<dbReference type="OrthoDB" id="9809392at2"/>
<dbReference type="SUPFAM" id="SSF53335">
    <property type="entry name" value="S-adenosyl-L-methionine-dependent methyltransferases"/>
    <property type="match status" value="1"/>
</dbReference>
<dbReference type="EMBL" id="RDQO01000002">
    <property type="protein sequence ID" value="RMX06450.1"/>
    <property type="molecule type" value="Genomic_DNA"/>
</dbReference>
<dbReference type="AlphaFoldDB" id="A0A3M6QTU5"/>
<feature type="domain" description="Methyltransferase type 11" evidence="1">
    <location>
        <begin position="305"/>
        <end position="398"/>
    </location>
</feature>
<dbReference type="GO" id="GO:0032259">
    <property type="term" value="P:methylation"/>
    <property type="evidence" value="ECO:0007669"/>
    <property type="project" value="UniProtKB-KW"/>
</dbReference>
<dbReference type="PANTHER" id="PTHR43861:SF1">
    <property type="entry name" value="TRANS-ACONITATE 2-METHYLTRANSFERASE"/>
    <property type="match status" value="1"/>
</dbReference>
<accession>A0A3M6QTU5</accession>
<keyword evidence="2" id="KW-0808">Transferase</keyword>
<protein>
    <submittedName>
        <fullName evidence="2">Methyltransferase domain-containing protein</fullName>
    </submittedName>
</protein>
<dbReference type="Gene3D" id="3.40.50.150">
    <property type="entry name" value="Vaccinia Virus protein VP39"/>
    <property type="match status" value="1"/>
</dbReference>
<dbReference type="Pfam" id="PF08241">
    <property type="entry name" value="Methyltransf_11"/>
    <property type="match status" value="1"/>
</dbReference>
<dbReference type="PANTHER" id="PTHR43861">
    <property type="entry name" value="TRANS-ACONITATE 2-METHYLTRANSFERASE-RELATED"/>
    <property type="match status" value="1"/>
</dbReference>
<reference evidence="2 3" key="1">
    <citation type="submission" date="2018-10" db="EMBL/GenBank/DDBJ databases">
        <title>Draft genome of Cortibacter populi DSM10536.</title>
        <authorList>
            <person name="Bernier A.-M."/>
            <person name="Bernard K."/>
        </authorList>
    </citation>
    <scope>NUCLEOTIDE SEQUENCE [LARGE SCALE GENOMIC DNA]</scope>
    <source>
        <strain evidence="2 3">DSM 105136</strain>
    </source>
</reference>
<keyword evidence="2" id="KW-0489">Methyltransferase</keyword>
<dbReference type="SUPFAM" id="SSF48452">
    <property type="entry name" value="TPR-like"/>
    <property type="match status" value="1"/>
</dbReference>
<comment type="caution">
    <text evidence="2">The sequence shown here is derived from an EMBL/GenBank/DDBJ whole genome shotgun (WGS) entry which is preliminary data.</text>
</comment>
<keyword evidence="3" id="KW-1185">Reference proteome</keyword>
<organism evidence="2 3">
    <name type="scientific">Corticibacter populi</name>
    <dbReference type="NCBI Taxonomy" id="1550736"/>
    <lineage>
        <taxon>Bacteria</taxon>
        <taxon>Pseudomonadati</taxon>
        <taxon>Pseudomonadota</taxon>
        <taxon>Betaproteobacteria</taxon>
        <taxon>Burkholderiales</taxon>
        <taxon>Comamonadaceae</taxon>
        <taxon>Corticibacter</taxon>
    </lineage>
</organism>
<gene>
    <name evidence="2" type="ORF">D8I35_07925</name>
</gene>
<dbReference type="InterPro" id="IPR029063">
    <property type="entry name" value="SAM-dependent_MTases_sf"/>
</dbReference>
<dbReference type="InterPro" id="IPR013216">
    <property type="entry name" value="Methyltransf_11"/>
</dbReference>
<dbReference type="CDD" id="cd02440">
    <property type="entry name" value="AdoMet_MTases"/>
    <property type="match status" value="1"/>
</dbReference>
<dbReference type="Proteomes" id="UP000278006">
    <property type="component" value="Unassembled WGS sequence"/>
</dbReference>
<dbReference type="Gene3D" id="1.25.40.10">
    <property type="entry name" value="Tetratricopeptide repeat domain"/>
    <property type="match status" value="1"/>
</dbReference>
<evidence type="ECO:0000313" key="2">
    <source>
        <dbReference type="EMBL" id="RMX06450.1"/>
    </source>
</evidence>
<name>A0A3M6QTU5_9BURK</name>
<dbReference type="InterPro" id="IPR011990">
    <property type="entry name" value="TPR-like_helical_dom_sf"/>
</dbReference>
<dbReference type="GO" id="GO:0008757">
    <property type="term" value="F:S-adenosylmethionine-dependent methyltransferase activity"/>
    <property type="evidence" value="ECO:0007669"/>
    <property type="project" value="InterPro"/>
</dbReference>
<evidence type="ECO:0000259" key="1">
    <source>
        <dbReference type="Pfam" id="PF08241"/>
    </source>
</evidence>
<proteinExistence type="predicted"/>
<sequence length="465" mass="50565">MKRPCAAAGRCAGCATILAMTLTRKSHDPIAPLIEAAQQQLADRQLTGAAQTLAQAHRLAPRDARVHLAQALLHEAAGYLPQAHAAMEQTVALSPSWWMARLAQASLLSRHADHAGAMQQARIVLQMAPNDGYALTSLLDMAHAAADLPFAIELLERLLARQGIQPQPQPQLQLLLALAWDQTHLGRTADALQTWARLSQLAPQAPQPRWARLHLLRQAGDRQGLQAELAALHSLAPDDPVVAHYTQWLAGQTPPTLPQVWLQWLGDAEAAHDDVRMQLRQGYALPRSLAAHLQTLFPQRRFDLLDLGCGTGLLGQHLGRIEGRCHGIDIAPAMLQQASGRQVYDSLEQAEALDGLRAIGARQFDCVAALQLFPFIGDLQPCLAQAARVLRPGGLLFFSIETGAQDIAGLQPGGRYVHQPQQVLGLLRQAGFAHVRLRRQTLLRHRHAGQGDAVRGALVTAQMPV</sequence>